<evidence type="ECO:0000313" key="14">
    <source>
        <dbReference type="Proteomes" id="UP000255036"/>
    </source>
</evidence>
<evidence type="ECO:0000256" key="10">
    <source>
        <dbReference type="ARBA" id="ARBA00023136"/>
    </source>
</evidence>
<evidence type="ECO:0000313" key="13">
    <source>
        <dbReference type="EMBL" id="RDU24250.1"/>
    </source>
</evidence>
<gene>
    <name evidence="13" type="ORF">DWV06_04555</name>
</gene>
<keyword evidence="5" id="KW-0808">Transferase</keyword>
<dbReference type="PROSITE" id="PS50109">
    <property type="entry name" value="HIS_KIN"/>
    <property type="match status" value="1"/>
</dbReference>
<sequence>MKKLLGSYFKLHIKSIIMFLINFFICVVVFYLNREKTDVVLYAFELCGIIGLLYTCVDFYLFYRKHMALVIALKEIDISIDRLPVPADLLEEDYQNLITNLFELRNSLELQKAIDDKDMIDYYTMWAHQIKTPIAAMSILLQSKEGEGYKDLRVELFKIEQYVEMVLSYLRLDTMNSDLKLEKILLDEVLKSAIRKYSTVFIAKKLKLVFNDTNAIVLTDKKWLSFVVEQILSNAIKYTANGTISIYVQNKDILVIEDTGIGIQEEDLPRVFERGFTGYNGRNYKKSTGLGLYLCKKVLDKLSHKIKIESKPAFGTKVKIDLSSDETIKE</sequence>
<dbReference type="AlphaFoldDB" id="A0A371AXN9"/>
<evidence type="ECO:0000256" key="5">
    <source>
        <dbReference type="ARBA" id="ARBA00022679"/>
    </source>
</evidence>
<evidence type="ECO:0000256" key="11">
    <source>
        <dbReference type="SAM" id="Phobius"/>
    </source>
</evidence>
<comment type="catalytic activity">
    <reaction evidence="1">
        <text>ATP + protein L-histidine = ADP + protein N-phospho-L-histidine.</text>
        <dbReference type="EC" id="2.7.13.3"/>
    </reaction>
</comment>
<keyword evidence="14" id="KW-1185">Reference proteome</keyword>
<dbReference type="Gene3D" id="3.30.565.10">
    <property type="entry name" value="Histidine kinase-like ATPase, C-terminal domain"/>
    <property type="match status" value="1"/>
</dbReference>
<keyword evidence="6 11" id="KW-0812">Transmembrane</keyword>
<proteinExistence type="predicted"/>
<organism evidence="13 14">
    <name type="scientific">Anaerosacchariphilus polymeriproducens</name>
    <dbReference type="NCBI Taxonomy" id="1812858"/>
    <lineage>
        <taxon>Bacteria</taxon>
        <taxon>Bacillati</taxon>
        <taxon>Bacillota</taxon>
        <taxon>Clostridia</taxon>
        <taxon>Lachnospirales</taxon>
        <taxon>Lachnospiraceae</taxon>
        <taxon>Anaerosacchariphilus</taxon>
    </lineage>
</organism>
<comment type="caution">
    <text evidence="13">The sequence shown here is derived from an EMBL/GenBank/DDBJ whole genome shotgun (WGS) entry which is preliminary data.</text>
</comment>
<feature type="transmembrane region" description="Helical" evidence="11">
    <location>
        <begin position="12"/>
        <end position="33"/>
    </location>
</feature>
<dbReference type="PANTHER" id="PTHR45453:SF2">
    <property type="entry name" value="HISTIDINE KINASE"/>
    <property type="match status" value="1"/>
</dbReference>
<dbReference type="GO" id="GO:0000155">
    <property type="term" value="F:phosphorelay sensor kinase activity"/>
    <property type="evidence" value="ECO:0007669"/>
    <property type="project" value="TreeGrafter"/>
</dbReference>
<keyword evidence="4" id="KW-1003">Cell membrane</keyword>
<dbReference type="GO" id="GO:0005886">
    <property type="term" value="C:plasma membrane"/>
    <property type="evidence" value="ECO:0007669"/>
    <property type="project" value="UniProtKB-SubCell"/>
</dbReference>
<dbReference type="InterPro" id="IPR003594">
    <property type="entry name" value="HATPase_dom"/>
</dbReference>
<name>A0A371AXN9_9FIRM</name>
<dbReference type="Proteomes" id="UP000255036">
    <property type="component" value="Unassembled WGS sequence"/>
</dbReference>
<dbReference type="InterPro" id="IPR050351">
    <property type="entry name" value="BphY/WalK/GraS-like"/>
</dbReference>
<keyword evidence="7 13" id="KW-0418">Kinase</keyword>
<dbReference type="SUPFAM" id="SSF55874">
    <property type="entry name" value="ATPase domain of HSP90 chaperone/DNA topoisomerase II/histidine kinase"/>
    <property type="match status" value="1"/>
</dbReference>
<dbReference type="EC" id="2.7.13.3" evidence="3"/>
<reference evidence="13 14" key="1">
    <citation type="submission" date="2018-07" db="EMBL/GenBank/DDBJ databases">
        <title>Anaerosacharophilus polymeroproducens gen. nov. sp. nov., an anaerobic bacterium isolated from salt field.</title>
        <authorList>
            <person name="Kim W."/>
            <person name="Yang S.-H."/>
            <person name="Oh J."/>
            <person name="Lee J.-H."/>
            <person name="Kwon K.K."/>
        </authorList>
    </citation>
    <scope>NUCLEOTIDE SEQUENCE [LARGE SCALE GENOMIC DNA]</scope>
    <source>
        <strain evidence="13 14">MCWD5</strain>
    </source>
</reference>
<evidence type="ECO:0000256" key="6">
    <source>
        <dbReference type="ARBA" id="ARBA00022692"/>
    </source>
</evidence>
<keyword evidence="9" id="KW-0902">Two-component regulatory system</keyword>
<feature type="transmembrane region" description="Helical" evidence="11">
    <location>
        <begin position="39"/>
        <end position="63"/>
    </location>
</feature>
<evidence type="ECO:0000256" key="7">
    <source>
        <dbReference type="ARBA" id="ARBA00022777"/>
    </source>
</evidence>
<dbReference type="GO" id="GO:0004721">
    <property type="term" value="F:phosphoprotein phosphatase activity"/>
    <property type="evidence" value="ECO:0007669"/>
    <property type="project" value="TreeGrafter"/>
</dbReference>
<evidence type="ECO:0000256" key="8">
    <source>
        <dbReference type="ARBA" id="ARBA00022989"/>
    </source>
</evidence>
<feature type="domain" description="Histidine kinase" evidence="12">
    <location>
        <begin position="125"/>
        <end position="326"/>
    </location>
</feature>
<dbReference type="PANTHER" id="PTHR45453">
    <property type="entry name" value="PHOSPHATE REGULON SENSOR PROTEIN PHOR"/>
    <property type="match status" value="1"/>
</dbReference>
<evidence type="ECO:0000256" key="3">
    <source>
        <dbReference type="ARBA" id="ARBA00012438"/>
    </source>
</evidence>
<evidence type="ECO:0000256" key="4">
    <source>
        <dbReference type="ARBA" id="ARBA00022475"/>
    </source>
</evidence>
<protein>
    <recommendedName>
        <fullName evidence="3">histidine kinase</fullName>
        <ecNumber evidence="3">2.7.13.3</ecNumber>
    </recommendedName>
</protein>
<keyword evidence="10 11" id="KW-0472">Membrane</keyword>
<evidence type="ECO:0000256" key="1">
    <source>
        <dbReference type="ARBA" id="ARBA00000085"/>
    </source>
</evidence>
<comment type="subcellular location">
    <subcellularLocation>
        <location evidence="2">Cell membrane</location>
        <topology evidence="2">Multi-pass membrane protein</topology>
    </subcellularLocation>
</comment>
<evidence type="ECO:0000259" key="12">
    <source>
        <dbReference type="PROSITE" id="PS50109"/>
    </source>
</evidence>
<evidence type="ECO:0000256" key="2">
    <source>
        <dbReference type="ARBA" id="ARBA00004651"/>
    </source>
</evidence>
<dbReference type="RefSeq" id="WP_115480994.1">
    <property type="nucleotide sequence ID" value="NZ_QRCT01000013.1"/>
</dbReference>
<evidence type="ECO:0000256" key="9">
    <source>
        <dbReference type="ARBA" id="ARBA00023012"/>
    </source>
</evidence>
<dbReference type="Pfam" id="PF02518">
    <property type="entry name" value="HATPase_c"/>
    <property type="match status" value="1"/>
</dbReference>
<dbReference type="InterPro" id="IPR005467">
    <property type="entry name" value="His_kinase_dom"/>
</dbReference>
<dbReference type="PRINTS" id="PR00344">
    <property type="entry name" value="BCTRLSENSOR"/>
</dbReference>
<dbReference type="SMART" id="SM00387">
    <property type="entry name" value="HATPase_c"/>
    <property type="match status" value="1"/>
</dbReference>
<dbReference type="EMBL" id="QRCT01000013">
    <property type="protein sequence ID" value="RDU24250.1"/>
    <property type="molecule type" value="Genomic_DNA"/>
</dbReference>
<dbReference type="GO" id="GO:0016036">
    <property type="term" value="P:cellular response to phosphate starvation"/>
    <property type="evidence" value="ECO:0007669"/>
    <property type="project" value="TreeGrafter"/>
</dbReference>
<dbReference type="InterPro" id="IPR036890">
    <property type="entry name" value="HATPase_C_sf"/>
</dbReference>
<dbReference type="OrthoDB" id="9780487at2"/>
<accession>A0A371AXN9</accession>
<dbReference type="InterPro" id="IPR004358">
    <property type="entry name" value="Sig_transdc_His_kin-like_C"/>
</dbReference>
<keyword evidence="8 11" id="KW-1133">Transmembrane helix</keyword>